<dbReference type="RefSeq" id="XP_022151002.1">
    <property type="nucleotide sequence ID" value="XM_022295310.1"/>
</dbReference>
<sequence length="110" mass="12735">MEGIHRRPKKGGRSLEIIDVRNLSENKLSLSQSRSRAAVDPSPSTKRQAIKKPSESSKSSVKSWWKNPEMKRRRRVAKYKLYTVEGKVKNSIKKGIKWFKTRCSRIMSGF</sequence>
<dbReference type="KEGG" id="mcha:111019023"/>
<dbReference type="Pfam" id="PF12023">
    <property type="entry name" value="DUF3511"/>
    <property type="match status" value="1"/>
</dbReference>
<reference evidence="3" key="1">
    <citation type="submission" date="2025-08" db="UniProtKB">
        <authorList>
            <consortium name="RefSeq"/>
        </authorList>
    </citation>
    <scope>IDENTIFICATION</scope>
    <source>
        <strain evidence="3">OHB3-1</strain>
    </source>
</reference>
<dbReference type="PANTHER" id="PTHR33193:SF68">
    <property type="entry name" value="DUF3511 DOMAIN-CONTAINING PROTEIN"/>
    <property type="match status" value="1"/>
</dbReference>
<protein>
    <submittedName>
        <fullName evidence="3">Uncharacterized protein LOC111019023</fullName>
    </submittedName>
</protein>
<dbReference type="OrthoDB" id="660385at2759"/>
<feature type="region of interest" description="Disordered" evidence="1">
    <location>
        <begin position="29"/>
        <end position="67"/>
    </location>
</feature>
<dbReference type="GeneID" id="111019023"/>
<evidence type="ECO:0000256" key="1">
    <source>
        <dbReference type="SAM" id="MobiDB-lite"/>
    </source>
</evidence>
<dbReference type="InterPro" id="IPR021899">
    <property type="entry name" value="DUF3511"/>
</dbReference>
<evidence type="ECO:0000313" key="2">
    <source>
        <dbReference type="Proteomes" id="UP000504603"/>
    </source>
</evidence>
<organism evidence="2 3">
    <name type="scientific">Momordica charantia</name>
    <name type="common">Bitter gourd</name>
    <name type="synonym">Balsam pear</name>
    <dbReference type="NCBI Taxonomy" id="3673"/>
    <lineage>
        <taxon>Eukaryota</taxon>
        <taxon>Viridiplantae</taxon>
        <taxon>Streptophyta</taxon>
        <taxon>Embryophyta</taxon>
        <taxon>Tracheophyta</taxon>
        <taxon>Spermatophyta</taxon>
        <taxon>Magnoliopsida</taxon>
        <taxon>eudicotyledons</taxon>
        <taxon>Gunneridae</taxon>
        <taxon>Pentapetalae</taxon>
        <taxon>rosids</taxon>
        <taxon>fabids</taxon>
        <taxon>Cucurbitales</taxon>
        <taxon>Cucurbitaceae</taxon>
        <taxon>Momordiceae</taxon>
        <taxon>Momordica</taxon>
    </lineage>
</organism>
<dbReference type="Proteomes" id="UP000504603">
    <property type="component" value="Unplaced"/>
</dbReference>
<name>A0A6J1DCB3_MOMCH</name>
<keyword evidence="2" id="KW-1185">Reference proteome</keyword>
<accession>A0A6J1DCB3</accession>
<feature type="compositionally biased region" description="Low complexity" evidence="1">
    <location>
        <begin position="56"/>
        <end position="66"/>
    </location>
</feature>
<gene>
    <name evidence="3" type="primary">LOC111019023</name>
</gene>
<dbReference type="PANTHER" id="PTHR33193">
    <property type="entry name" value="DOMAIN PROTEIN, PUTATIVE (DUF3511)-RELATED"/>
    <property type="match status" value="1"/>
</dbReference>
<proteinExistence type="predicted"/>
<evidence type="ECO:0000313" key="3">
    <source>
        <dbReference type="RefSeq" id="XP_022151002.1"/>
    </source>
</evidence>
<dbReference type="AlphaFoldDB" id="A0A6J1DCB3"/>